<dbReference type="AlphaFoldDB" id="A0A7Y3X9W4"/>
<gene>
    <name evidence="1" type="ORF">HLB35_00220</name>
</gene>
<keyword evidence="2" id="KW-1185">Reference proteome</keyword>
<accession>A0A7Y3X9W4</accession>
<dbReference type="RefSeq" id="WP_171701072.1">
    <property type="nucleotide sequence ID" value="NZ_JABFHI010000001.1"/>
</dbReference>
<protein>
    <submittedName>
        <fullName evidence="1">Uncharacterized protein</fullName>
    </submittedName>
</protein>
<name>A0A7Y3X9W4_9GAMM</name>
<dbReference type="Proteomes" id="UP000588806">
    <property type="component" value="Unassembled WGS sequence"/>
</dbReference>
<dbReference type="EMBL" id="JABFHI010000001">
    <property type="protein sequence ID" value="NOG30585.1"/>
    <property type="molecule type" value="Genomic_DNA"/>
</dbReference>
<evidence type="ECO:0000313" key="1">
    <source>
        <dbReference type="EMBL" id="NOG30585.1"/>
    </source>
</evidence>
<evidence type="ECO:0000313" key="2">
    <source>
        <dbReference type="Proteomes" id="UP000588806"/>
    </source>
</evidence>
<reference evidence="1 2" key="2">
    <citation type="submission" date="2020-06" db="EMBL/GenBank/DDBJ databases">
        <title>Halomonas songnenensis sp. nov., a moderately halophilic bacterium isolated from saline and alkaline soils.</title>
        <authorList>
            <person name="Jiang J."/>
            <person name="Pan Y."/>
        </authorList>
    </citation>
    <scope>NUCLEOTIDE SEQUENCE [LARGE SCALE GENOMIC DNA]</scope>
    <source>
        <strain evidence="1 2">TBZ9</strain>
    </source>
</reference>
<proteinExistence type="predicted"/>
<reference evidence="1 2" key="1">
    <citation type="submission" date="2020-05" db="EMBL/GenBank/DDBJ databases">
        <authorList>
            <person name="Ruan W."/>
            <person name="Jeon C.O."/>
            <person name="Chun B.H."/>
        </authorList>
    </citation>
    <scope>NUCLEOTIDE SEQUENCE [LARGE SCALE GENOMIC DNA]</scope>
    <source>
        <strain evidence="1 2">TBZ9</strain>
    </source>
</reference>
<comment type="caution">
    <text evidence="1">The sequence shown here is derived from an EMBL/GenBank/DDBJ whole genome shotgun (WGS) entry which is preliminary data.</text>
</comment>
<sequence>MDASEEKRLWEDAYAEKPASADLTLAFFQEEWARVIQPQSVGSVEEYKKPHG</sequence>
<organism evidence="1 2">
    <name type="scientific">Vreelandella azerica</name>
    <dbReference type="NCBI Taxonomy" id="2732867"/>
    <lineage>
        <taxon>Bacteria</taxon>
        <taxon>Pseudomonadati</taxon>
        <taxon>Pseudomonadota</taxon>
        <taxon>Gammaproteobacteria</taxon>
        <taxon>Oceanospirillales</taxon>
        <taxon>Halomonadaceae</taxon>
        <taxon>Vreelandella</taxon>
    </lineage>
</organism>